<organism evidence="1 2">
    <name type="scientific">Hymenolepis diminuta</name>
    <name type="common">Rat tapeworm</name>
    <dbReference type="NCBI Taxonomy" id="6216"/>
    <lineage>
        <taxon>Eukaryota</taxon>
        <taxon>Metazoa</taxon>
        <taxon>Spiralia</taxon>
        <taxon>Lophotrochozoa</taxon>
        <taxon>Platyhelminthes</taxon>
        <taxon>Cestoda</taxon>
        <taxon>Eucestoda</taxon>
        <taxon>Cyclophyllidea</taxon>
        <taxon>Hymenolepididae</taxon>
        <taxon>Hymenolepis</taxon>
    </lineage>
</organism>
<protein>
    <submittedName>
        <fullName evidence="1">Uncharacterized protein</fullName>
    </submittedName>
</protein>
<keyword evidence="2" id="KW-1185">Reference proteome</keyword>
<accession>A0A564Z7D2</accession>
<name>A0A564Z7D2_HYMDI</name>
<evidence type="ECO:0000313" key="2">
    <source>
        <dbReference type="Proteomes" id="UP000321570"/>
    </source>
</evidence>
<evidence type="ECO:0000313" key="1">
    <source>
        <dbReference type="EMBL" id="VUZ55427.1"/>
    </source>
</evidence>
<gene>
    <name evidence="1" type="ORF">WMSIL1_LOCUS13297</name>
</gene>
<dbReference type="AlphaFoldDB" id="A0A564Z7D2"/>
<reference evidence="1 2" key="1">
    <citation type="submission" date="2019-07" db="EMBL/GenBank/DDBJ databases">
        <authorList>
            <person name="Jastrzebski P J."/>
            <person name="Paukszto L."/>
            <person name="Jastrzebski P J."/>
        </authorList>
    </citation>
    <scope>NUCLEOTIDE SEQUENCE [LARGE SCALE GENOMIC DNA]</scope>
    <source>
        <strain evidence="1 2">WMS-il1</strain>
    </source>
</reference>
<dbReference type="EMBL" id="CABIJS010000693">
    <property type="protein sequence ID" value="VUZ55427.1"/>
    <property type="molecule type" value="Genomic_DNA"/>
</dbReference>
<dbReference type="Proteomes" id="UP000321570">
    <property type="component" value="Unassembled WGS sequence"/>
</dbReference>
<sequence length="115" mass="13187">MIQTGFSFSFIVISMHGCLNNLNIVDRYTQEKLKFIIPELYAAHLVFVSIDTFLLSGILIIHGRTLALSESQNDNEVESSQRRPSTAFELQIPPRYDDLFPSPNDLQSFSKFCIW</sequence>
<proteinExistence type="predicted"/>